<dbReference type="RefSeq" id="WP_063599955.1">
    <property type="nucleotide sequence ID" value="NZ_LITQ01000001.1"/>
</dbReference>
<evidence type="ECO:0000313" key="3">
    <source>
        <dbReference type="EMBL" id="OAA95075.1"/>
    </source>
</evidence>
<proteinExistence type="predicted"/>
<evidence type="ECO:0000259" key="2">
    <source>
        <dbReference type="SMART" id="SM00893"/>
    </source>
</evidence>
<dbReference type="Proteomes" id="UP000077384">
    <property type="component" value="Unassembled WGS sequence"/>
</dbReference>
<dbReference type="SMART" id="SM00893">
    <property type="entry name" value="ETF"/>
    <property type="match status" value="1"/>
</dbReference>
<reference evidence="4 6" key="2">
    <citation type="journal article" date="2016" name="Front. Microbiol.">
        <title>Industrial Acetogenic Biocatalysts: A Comparative Metabolic and Genomic Analysis.</title>
        <authorList>
            <person name="Bengelsdorf F."/>
            <person name="Poehlein A."/>
            <person name="Sonja S."/>
            <person name="Erz C."/>
            <person name="Hummel T."/>
            <person name="Hoffmeister S."/>
            <person name="Daniel R."/>
            <person name="Durre P."/>
        </authorList>
    </citation>
    <scope>NUCLEOTIDE SEQUENCE [LARGE SCALE GENOMIC DNA]</scope>
    <source>
        <strain evidence="4 6">PTA-10522</strain>
    </source>
</reference>
<dbReference type="PANTHER" id="PTHR21294">
    <property type="entry name" value="ELECTRON TRANSFER FLAVOPROTEIN BETA-SUBUNIT"/>
    <property type="match status" value="1"/>
</dbReference>
<comment type="caution">
    <text evidence="3">The sequence shown here is derived from an EMBL/GenBank/DDBJ whole genome shotgun (WGS) entry which is preliminary data.</text>
</comment>
<dbReference type="EMBL" id="LITQ01000001">
    <property type="protein sequence ID" value="OAA95075.1"/>
    <property type="molecule type" value="Genomic_DNA"/>
</dbReference>
<dbReference type="EMBL" id="LROR01000022">
    <property type="protein sequence ID" value="OBR97577.1"/>
    <property type="molecule type" value="Genomic_DNA"/>
</dbReference>
<organism evidence="3 5">
    <name type="scientific">Clostridium coskatii</name>
    <dbReference type="NCBI Taxonomy" id="1705578"/>
    <lineage>
        <taxon>Bacteria</taxon>
        <taxon>Bacillati</taxon>
        <taxon>Bacillota</taxon>
        <taxon>Clostridia</taxon>
        <taxon>Eubacteriales</taxon>
        <taxon>Clostridiaceae</taxon>
        <taxon>Clostridium</taxon>
    </lineage>
</organism>
<dbReference type="PATRIC" id="fig|1705578.3.peg.305"/>
<accession>A0A162JHB3</accession>
<evidence type="ECO:0000313" key="6">
    <source>
        <dbReference type="Proteomes" id="UP000093694"/>
    </source>
</evidence>
<dbReference type="CDD" id="cd01714">
    <property type="entry name" value="ETF_beta"/>
    <property type="match status" value="1"/>
</dbReference>
<dbReference type="InterPro" id="IPR014730">
    <property type="entry name" value="ETF_a/b_N"/>
</dbReference>
<evidence type="ECO:0000256" key="1">
    <source>
        <dbReference type="ARBA" id="ARBA00042002"/>
    </source>
</evidence>
<gene>
    <name evidence="3" type="primary">acrB_2</name>
    <name evidence="4" type="synonym">acrB_1</name>
    <name evidence="4" type="ORF">CLCOS_02920</name>
    <name evidence="3" type="ORF">WX73_01484</name>
</gene>
<sequence>MNIVVLIKQVPDMEKVKFDREKGVVDRKSAGVEINPFDLNALEAAVQISEKIDAKVTVVSMGPPSADQALRECIARGANEGILISDVKFGGSDTKATSSILASAIKKIGSCDLVIAGEKTVDGDTGQVGPEVAEFLNVPHASYVSKITDASDDKIEVCSEIWEGTYLKSVKLPALITVTKDINEPRLPSFKNKMKARKAEIQTLKFEDLKEYTDVDKVGFKGSPTKVKKIEVPKIQKRQGKIYREADAAKAEDELLDIFRKKKILEA</sequence>
<dbReference type="Proteomes" id="UP000093694">
    <property type="component" value="Unassembled WGS sequence"/>
</dbReference>
<name>A0A162JHB3_9CLOT</name>
<reference evidence="3 5" key="1">
    <citation type="journal article" date="2015" name="Biotechnol. Bioeng.">
        <title>Genome sequence and phenotypic characterization of Caulobacter segnis.</title>
        <authorList>
            <person name="Patel S."/>
            <person name="Fletcher B."/>
            <person name="Scott D.C."/>
            <person name="Ely B."/>
        </authorList>
    </citation>
    <scope>NUCLEOTIDE SEQUENCE [LARGE SCALE GENOMIC DNA]</scope>
    <source>
        <strain evidence="3 5">PS02</strain>
    </source>
</reference>
<feature type="domain" description="Electron transfer flavoprotein alpha/beta-subunit N-terminal" evidence="2">
    <location>
        <begin position="22"/>
        <end position="213"/>
    </location>
</feature>
<dbReference type="PIRSF" id="PIRSF000090">
    <property type="entry name" value="Beta-ETF"/>
    <property type="match status" value="1"/>
</dbReference>
<dbReference type="GO" id="GO:0009055">
    <property type="term" value="F:electron transfer activity"/>
    <property type="evidence" value="ECO:0007669"/>
    <property type="project" value="InterPro"/>
</dbReference>
<dbReference type="Pfam" id="PF01012">
    <property type="entry name" value="ETF"/>
    <property type="match status" value="1"/>
</dbReference>
<keyword evidence="6" id="KW-1185">Reference proteome</keyword>
<dbReference type="InterPro" id="IPR012255">
    <property type="entry name" value="ETF_b"/>
</dbReference>
<dbReference type="SUPFAM" id="SSF52402">
    <property type="entry name" value="Adenine nucleotide alpha hydrolases-like"/>
    <property type="match status" value="1"/>
</dbReference>
<dbReference type="PANTHER" id="PTHR21294:SF17">
    <property type="entry name" value="PROTEIN FIXA"/>
    <property type="match status" value="1"/>
</dbReference>
<dbReference type="Gene3D" id="3.40.50.620">
    <property type="entry name" value="HUPs"/>
    <property type="match status" value="1"/>
</dbReference>
<dbReference type="InterPro" id="IPR014729">
    <property type="entry name" value="Rossmann-like_a/b/a_fold"/>
</dbReference>
<protein>
    <recommendedName>
        <fullName evidence="1">Electron transfer flavoprotein small subunit</fullName>
    </recommendedName>
</protein>
<dbReference type="InterPro" id="IPR033948">
    <property type="entry name" value="ETF_beta_N"/>
</dbReference>
<evidence type="ECO:0000313" key="5">
    <source>
        <dbReference type="Proteomes" id="UP000077384"/>
    </source>
</evidence>
<dbReference type="AlphaFoldDB" id="A0A162JHB3"/>
<evidence type="ECO:0000313" key="4">
    <source>
        <dbReference type="EMBL" id="OBR97577.1"/>
    </source>
</evidence>